<dbReference type="PANTHER" id="PTHR46481:SF10">
    <property type="entry name" value="ZINC FINGER BED DOMAIN-CONTAINING PROTEIN 39"/>
    <property type="match status" value="1"/>
</dbReference>
<keyword evidence="11" id="KW-1185">Reference proteome</keyword>
<dbReference type="InterPro" id="IPR003656">
    <property type="entry name" value="Znf_BED"/>
</dbReference>
<dbReference type="InterPro" id="IPR012337">
    <property type="entry name" value="RNaseH-like_sf"/>
</dbReference>
<dbReference type="InterPro" id="IPR036236">
    <property type="entry name" value="Znf_C2H2_sf"/>
</dbReference>
<evidence type="ECO:0000256" key="5">
    <source>
        <dbReference type="ARBA" id="ARBA00023015"/>
    </source>
</evidence>
<keyword evidence="6" id="KW-0804">Transcription</keyword>
<evidence type="ECO:0000256" key="3">
    <source>
        <dbReference type="ARBA" id="ARBA00022771"/>
    </source>
</evidence>
<evidence type="ECO:0000256" key="7">
    <source>
        <dbReference type="ARBA" id="ARBA00023242"/>
    </source>
</evidence>
<keyword evidence="7" id="KW-0539">Nucleus</keyword>
<organism evidence="10 11">
    <name type="scientific">Chilo suppressalis</name>
    <name type="common">Asiatic rice borer moth</name>
    <dbReference type="NCBI Taxonomy" id="168631"/>
    <lineage>
        <taxon>Eukaryota</taxon>
        <taxon>Metazoa</taxon>
        <taxon>Ecdysozoa</taxon>
        <taxon>Arthropoda</taxon>
        <taxon>Hexapoda</taxon>
        <taxon>Insecta</taxon>
        <taxon>Pterygota</taxon>
        <taxon>Neoptera</taxon>
        <taxon>Endopterygota</taxon>
        <taxon>Lepidoptera</taxon>
        <taxon>Glossata</taxon>
        <taxon>Ditrysia</taxon>
        <taxon>Pyraloidea</taxon>
        <taxon>Crambidae</taxon>
        <taxon>Crambinae</taxon>
        <taxon>Chilo</taxon>
    </lineage>
</organism>
<evidence type="ECO:0000256" key="6">
    <source>
        <dbReference type="ARBA" id="ARBA00023163"/>
    </source>
</evidence>
<keyword evidence="3 8" id="KW-0863">Zinc-finger</keyword>
<dbReference type="Proteomes" id="UP001153292">
    <property type="component" value="Chromosome 1"/>
</dbReference>
<evidence type="ECO:0000256" key="4">
    <source>
        <dbReference type="ARBA" id="ARBA00022833"/>
    </source>
</evidence>
<evidence type="ECO:0000256" key="2">
    <source>
        <dbReference type="ARBA" id="ARBA00022723"/>
    </source>
</evidence>
<name>A0ABN8AVU1_CHISP</name>
<dbReference type="EMBL" id="OU963894">
    <property type="protein sequence ID" value="CAH0397162.1"/>
    <property type="molecule type" value="Genomic_DNA"/>
</dbReference>
<protein>
    <recommendedName>
        <fullName evidence="9">BED-type domain-containing protein</fullName>
    </recommendedName>
</protein>
<gene>
    <name evidence="10" type="ORF">CHILSU_LOCUS225</name>
</gene>
<proteinExistence type="predicted"/>
<dbReference type="PROSITE" id="PS50808">
    <property type="entry name" value="ZF_BED"/>
    <property type="match status" value="1"/>
</dbReference>
<evidence type="ECO:0000313" key="11">
    <source>
        <dbReference type="Proteomes" id="UP001153292"/>
    </source>
</evidence>
<keyword evidence="4" id="KW-0862">Zinc</keyword>
<keyword evidence="2" id="KW-0479">Metal-binding</keyword>
<evidence type="ECO:0000313" key="10">
    <source>
        <dbReference type="EMBL" id="CAH0397162.1"/>
    </source>
</evidence>
<sequence length="261" mass="30301">MFRFVYFIIVKFNWKIQIYYRYCVCRQSQSFRLEQKKFNSLPTMDKKRSKLWGFFTQTKDDKAKCDLCHSLYSVKGGSTTNLKKHLMKKHRPTYETIVPGSVSVAAALEAPTSANNAANMKAAIRLTNYEHLPCISHTVNLVVRAGVQVCGLEELIKKIKAIVEHFHKSPMATKKLIAMQEQLRPNQKPLKLKMDVMTRWNSTLDMIERIWLLQEPLEASLGILHNPVENLSESEWQTRPEIIKNLKPFKQLTEEMSSEKK</sequence>
<evidence type="ECO:0000259" key="9">
    <source>
        <dbReference type="PROSITE" id="PS50808"/>
    </source>
</evidence>
<keyword evidence="5" id="KW-0805">Transcription regulation</keyword>
<reference evidence="10" key="1">
    <citation type="submission" date="2021-12" db="EMBL/GenBank/DDBJ databases">
        <authorList>
            <person name="King R."/>
        </authorList>
    </citation>
    <scope>NUCLEOTIDE SEQUENCE</scope>
</reference>
<dbReference type="Pfam" id="PF02892">
    <property type="entry name" value="zf-BED"/>
    <property type="match status" value="1"/>
</dbReference>
<evidence type="ECO:0000256" key="8">
    <source>
        <dbReference type="PROSITE-ProRule" id="PRU00027"/>
    </source>
</evidence>
<dbReference type="InterPro" id="IPR052035">
    <property type="entry name" value="ZnF_BED_domain_contain"/>
</dbReference>
<dbReference type="PANTHER" id="PTHR46481">
    <property type="entry name" value="ZINC FINGER BED DOMAIN-CONTAINING PROTEIN 4"/>
    <property type="match status" value="1"/>
</dbReference>
<feature type="domain" description="BED-type" evidence="9">
    <location>
        <begin position="46"/>
        <end position="97"/>
    </location>
</feature>
<accession>A0ABN8AVU1</accession>
<dbReference type="SMART" id="SM00614">
    <property type="entry name" value="ZnF_BED"/>
    <property type="match status" value="1"/>
</dbReference>
<dbReference type="SUPFAM" id="SSF53098">
    <property type="entry name" value="Ribonuclease H-like"/>
    <property type="match status" value="1"/>
</dbReference>
<comment type="subcellular location">
    <subcellularLocation>
        <location evidence="1">Nucleus</location>
    </subcellularLocation>
</comment>
<dbReference type="SUPFAM" id="SSF57667">
    <property type="entry name" value="beta-beta-alpha zinc fingers"/>
    <property type="match status" value="1"/>
</dbReference>
<evidence type="ECO:0000256" key="1">
    <source>
        <dbReference type="ARBA" id="ARBA00004123"/>
    </source>
</evidence>